<protein>
    <submittedName>
        <fullName evidence="1">Uncharacterized protein</fullName>
    </submittedName>
</protein>
<name>A0A562VAV9_9ACTN</name>
<organism evidence="1 2">
    <name type="scientific">Stackebrandtia albiflava</name>
    <dbReference type="NCBI Taxonomy" id="406432"/>
    <lineage>
        <taxon>Bacteria</taxon>
        <taxon>Bacillati</taxon>
        <taxon>Actinomycetota</taxon>
        <taxon>Actinomycetes</taxon>
        <taxon>Glycomycetales</taxon>
        <taxon>Glycomycetaceae</taxon>
        <taxon>Stackebrandtia</taxon>
    </lineage>
</organism>
<gene>
    <name evidence="1" type="ORF">LX16_0709</name>
</gene>
<evidence type="ECO:0000313" key="2">
    <source>
        <dbReference type="Proteomes" id="UP000321617"/>
    </source>
</evidence>
<dbReference type="RefSeq" id="WP_147132985.1">
    <property type="nucleotide sequence ID" value="NZ_BAABIJ010000001.1"/>
</dbReference>
<reference evidence="1 2" key="1">
    <citation type="journal article" date="2013" name="Stand. Genomic Sci.">
        <title>Genomic Encyclopedia of Type Strains, Phase I: The one thousand microbial genomes (KMG-I) project.</title>
        <authorList>
            <person name="Kyrpides N.C."/>
            <person name="Woyke T."/>
            <person name="Eisen J.A."/>
            <person name="Garrity G."/>
            <person name="Lilburn T.G."/>
            <person name="Beck B.J."/>
            <person name="Whitman W.B."/>
            <person name="Hugenholtz P."/>
            <person name="Klenk H.P."/>
        </authorList>
    </citation>
    <scope>NUCLEOTIDE SEQUENCE [LARGE SCALE GENOMIC DNA]</scope>
    <source>
        <strain evidence="1 2">DSM 45044</strain>
    </source>
</reference>
<proteinExistence type="predicted"/>
<evidence type="ECO:0000313" key="1">
    <source>
        <dbReference type="EMBL" id="TWJ15012.1"/>
    </source>
</evidence>
<sequence length="81" mass="8977">MNEADCRRLVEAADAVEHRVRAIMGADPDAYPMSAFVLSDCAAKRAVAHRLMDLASDGRYDDATVRDVVDLLIEPYDQLPQ</sequence>
<comment type="caution">
    <text evidence="1">The sequence shown here is derived from an EMBL/GenBank/DDBJ whole genome shotgun (WGS) entry which is preliminary data.</text>
</comment>
<dbReference type="EMBL" id="VLLL01000005">
    <property type="protein sequence ID" value="TWJ15012.1"/>
    <property type="molecule type" value="Genomic_DNA"/>
</dbReference>
<dbReference type="AlphaFoldDB" id="A0A562VAV9"/>
<accession>A0A562VAV9</accession>
<dbReference type="Proteomes" id="UP000321617">
    <property type="component" value="Unassembled WGS sequence"/>
</dbReference>
<keyword evidence="2" id="KW-1185">Reference proteome</keyword>